<reference evidence="1 2" key="1">
    <citation type="submission" date="2016-04" db="EMBL/GenBank/DDBJ databases">
        <title>Deep-sea bacteria in the southern Pacific.</title>
        <authorList>
            <person name="Tang K."/>
        </authorList>
    </citation>
    <scope>NUCLEOTIDE SEQUENCE [LARGE SCALE GENOMIC DNA]</scope>
    <source>
        <strain evidence="1 2">JLT2014</strain>
    </source>
</reference>
<keyword evidence="2" id="KW-1185">Reference proteome</keyword>
<gene>
    <name evidence="1" type="ORF">Ga0080574_TMP4596</name>
</gene>
<dbReference type="EMBL" id="CP015093">
    <property type="protein sequence ID" value="APZ54930.1"/>
    <property type="molecule type" value="Genomic_DNA"/>
</dbReference>
<sequence length="62" mass="7040" precursor="true">MRFSERFIPALSRKNAARLRSSGYFPLIALSLRCRNTKIRAVRRSGIAHVNSGGHLWIAVLF</sequence>
<dbReference type="AlphaFoldDB" id="A0A1P8UZV0"/>
<accession>A0A1P8UZV0</accession>
<organism evidence="1 2">
    <name type="scientific">Salipiger abyssi</name>
    <dbReference type="NCBI Taxonomy" id="1250539"/>
    <lineage>
        <taxon>Bacteria</taxon>
        <taxon>Pseudomonadati</taxon>
        <taxon>Pseudomonadota</taxon>
        <taxon>Alphaproteobacteria</taxon>
        <taxon>Rhodobacterales</taxon>
        <taxon>Roseobacteraceae</taxon>
        <taxon>Salipiger</taxon>
    </lineage>
</organism>
<protein>
    <submittedName>
        <fullName evidence="1">Uncharacterized protein</fullName>
    </submittedName>
</protein>
<proteinExistence type="predicted"/>
<dbReference type="KEGG" id="paby:Ga0080574_TMP4596"/>
<evidence type="ECO:0000313" key="2">
    <source>
        <dbReference type="Proteomes" id="UP000187059"/>
    </source>
</evidence>
<dbReference type="STRING" id="1250539.Ga0080574_TMP4596"/>
<evidence type="ECO:0000313" key="1">
    <source>
        <dbReference type="EMBL" id="APZ54930.1"/>
    </source>
</evidence>
<name>A0A1P8UZV0_9RHOB</name>
<dbReference type="Proteomes" id="UP000187059">
    <property type="component" value="Chromosome"/>
</dbReference>